<dbReference type="EMBL" id="KV921871">
    <property type="protein sequence ID" value="ORE09859.1"/>
    <property type="molecule type" value="Genomic_DNA"/>
</dbReference>
<proteinExistence type="predicted"/>
<dbReference type="VEuPathDB" id="FungiDB:BCV72DRAFT_222400"/>
<dbReference type="Proteomes" id="UP000242414">
    <property type="component" value="Unassembled WGS sequence"/>
</dbReference>
<accession>A0A1X0RCV7</accession>
<protein>
    <submittedName>
        <fullName evidence="1">Uncharacterized protein</fullName>
    </submittedName>
</protein>
<name>A0A1X0RCV7_RHIZD</name>
<evidence type="ECO:0000313" key="1">
    <source>
        <dbReference type="EMBL" id="ORE09859.1"/>
    </source>
</evidence>
<reference evidence="1" key="1">
    <citation type="journal article" date="2016" name="Proc. Natl. Acad. Sci. U.S.A.">
        <title>Lipid metabolic changes in an early divergent fungus govern the establishment of a mutualistic symbiosis with endobacteria.</title>
        <authorList>
            <person name="Lastovetsky O.A."/>
            <person name="Gaspar M.L."/>
            <person name="Mondo S.J."/>
            <person name="LaButti K.M."/>
            <person name="Sandor L."/>
            <person name="Grigoriev I.V."/>
            <person name="Henry S.A."/>
            <person name="Pawlowska T.E."/>
        </authorList>
    </citation>
    <scope>NUCLEOTIDE SEQUENCE [LARGE SCALE GENOMIC DNA]</scope>
    <source>
        <strain evidence="1">ATCC 52814</strain>
    </source>
</reference>
<dbReference type="OrthoDB" id="2281119at2759"/>
<dbReference type="AlphaFoldDB" id="A0A1X0RCV7"/>
<sequence length="142" mass="15878">MGIIVKELVGQHVDNTAYCLGRCVWASKRVSDALYVSKLPHLNPILVEAQCDMDADSIARLFSYSLQLKQEYSQLPKVLVISIKSITTGVKSKFKNLENNCMYTMDCDFWAESCQILSAKSIQAHLKGNPLNKLVALGHFLI</sequence>
<gene>
    <name evidence="1" type="ORF">BCV72DRAFT_222400</name>
</gene>
<organism evidence="1">
    <name type="scientific">Rhizopus microsporus var. microsporus</name>
    <dbReference type="NCBI Taxonomy" id="86635"/>
    <lineage>
        <taxon>Eukaryota</taxon>
        <taxon>Fungi</taxon>
        <taxon>Fungi incertae sedis</taxon>
        <taxon>Mucoromycota</taxon>
        <taxon>Mucoromycotina</taxon>
        <taxon>Mucoromycetes</taxon>
        <taxon>Mucorales</taxon>
        <taxon>Mucorineae</taxon>
        <taxon>Rhizopodaceae</taxon>
        <taxon>Rhizopus</taxon>
    </lineage>
</organism>